<reference evidence="5 6" key="1">
    <citation type="journal article" date="2015" name="Nature">
        <title>rRNA introns, odd ribosomes, and small enigmatic genomes across a large radiation of phyla.</title>
        <authorList>
            <person name="Brown C.T."/>
            <person name="Hug L.A."/>
            <person name="Thomas B.C."/>
            <person name="Sharon I."/>
            <person name="Castelle C.J."/>
            <person name="Singh A."/>
            <person name="Wilkins M.J."/>
            <person name="Williams K.H."/>
            <person name="Banfield J.F."/>
        </authorList>
    </citation>
    <scope>NUCLEOTIDE SEQUENCE [LARGE SCALE GENOMIC DNA]</scope>
</reference>
<gene>
    <name evidence="5" type="ORF">UX60_C0019G0008</name>
</gene>
<dbReference type="PROSITE" id="PS50935">
    <property type="entry name" value="SSB"/>
    <property type="match status" value="1"/>
</dbReference>
<evidence type="ECO:0000256" key="3">
    <source>
        <dbReference type="PIRNR" id="PIRNR002070"/>
    </source>
</evidence>
<proteinExistence type="inferred from homology"/>
<feature type="compositionally biased region" description="Basic and acidic residues" evidence="4">
    <location>
        <begin position="125"/>
        <end position="137"/>
    </location>
</feature>
<evidence type="ECO:0000256" key="2">
    <source>
        <dbReference type="HAMAP-Rule" id="MF_00984"/>
    </source>
</evidence>
<evidence type="ECO:0000313" key="5">
    <source>
        <dbReference type="EMBL" id="KKU43679.1"/>
    </source>
</evidence>
<dbReference type="PANTHER" id="PTHR10302:SF27">
    <property type="entry name" value="SINGLE-STRANDED DNA-BINDING PROTEIN"/>
    <property type="match status" value="1"/>
</dbReference>
<dbReference type="CDD" id="cd04496">
    <property type="entry name" value="SSB_OBF"/>
    <property type="match status" value="1"/>
</dbReference>
<dbReference type="PATRIC" id="fig|1618335.3.peg.269"/>
<dbReference type="EMBL" id="LCMV01000019">
    <property type="protein sequence ID" value="KKU43679.1"/>
    <property type="molecule type" value="Genomic_DNA"/>
</dbReference>
<sequence length="148" mass="16417">MFSLNRATIVGNLTRDPETRAIPSGQTVCSFAVATNRRWKDKDGNTKEDTQFHEVTAWGKLGELAAQMLSKGKKVYVEGRLQTNSWEGTDGAKRSRTEIIAENFIPLSPKSDLPDSSFTPTVAEDEPKGKKTEKTDAVEEINLDDIPF</sequence>
<dbReference type="Proteomes" id="UP000034487">
    <property type="component" value="Unassembled WGS sequence"/>
</dbReference>
<evidence type="ECO:0000256" key="1">
    <source>
        <dbReference type="ARBA" id="ARBA00023125"/>
    </source>
</evidence>
<feature type="region of interest" description="Disordered" evidence="4">
    <location>
        <begin position="106"/>
        <end position="148"/>
    </location>
</feature>
<dbReference type="GO" id="GO:0006260">
    <property type="term" value="P:DNA replication"/>
    <property type="evidence" value="ECO:0007669"/>
    <property type="project" value="InterPro"/>
</dbReference>
<dbReference type="Pfam" id="PF00436">
    <property type="entry name" value="SSB"/>
    <property type="match status" value="1"/>
</dbReference>
<dbReference type="InterPro" id="IPR012340">
    <property type="entry name" value="NA-bd_OB-fold"/>
</dbReference>
<keyword evidence="1 2" id="KW-0238">DNA-binding</keyword>
<evidence type="ECO:0000256" key="4">
    <source>
        <dbReference type="SAM" id="MobiDB-lite"/>
    </source>
</evidence>
<dbReference type="AlphaFoldDB" id="A0A0G1QFF4"/>
<dbReference type="InterPro" id="IPR011344">
    <property type="entry name" value="ssDNA-bd"/>
</dbReference>
<dbReference type="InterPro" id="IPR000424">
    <property type="entry name" value="Primosome_PriB/ssb"/>
</dbReference>
<dbReference type="PIRSF" id="PIRSF002070">
    <property type="entry name" value="SSB"/>
    <property type="match status" value="1"/>
</dbReference>
<dbReference type="NCBIfam" id="TIGR00621">
    <property type="entry name" value="ssb"/>
    <property type="match status" value="1"/>
</dbReference>
<dbReference type="GO" id="GO:0009295">
    <property type="term" value="C:nucleoid"/>
    <property type="evidence" value="ECO:0007669"/>
    <property type="project" value="TreeGrafter"/>
</dbReference>
<accession>A0A0G1QFF4</accession>
<feature type="compositionally biased region" description="Acidic residues" evidence="4">
    <location>
        <begin position="138"/>
        <end position="148"/>
    </location>
</feature>
<protein>
    <recommendedName>
        <fullName evidence="2 3">Single-stranded DNA-binding protein</fullName>
        <shortName evidence="2">SSB</shortName>
    </recommendedName>
</protein>
<evidence type="ECO:0000313" key="6">
    <source>
        <dbReference type="Proteomes" id="UP000034487"/>
    </source>
</evidence>
<dbReference type="SUPFAM" id="SSF50249">
    <property type="entry name" value="Nucleic acid-binding proteins"/>
    <property type="match status" value="1"/>
</dbReference>
<name>A0A0G1QFF4_9BACT</name>
<dbReference type="Gene3D" id="2.40.50.140">
    <property type="entry name" value="Nucleic acid-binding proteins"/>
    <property type="match status" value="1"/>
</dbReference>
<feature type="compositionally biased region" description="Low complexity" evidence="4">
    <location>
        <begin position="106"/>
        <end position="117"/>
    </location>
</feature>
<comment type="subunit">
    <text evidence="2">Homotetramer.</text>
</comment>
<dbReference type="GO" id="GO:0003697">
    <property type="term" value="F:single-stranded DNA binding"/>
    <property type="evidence" value="ECO:0007669"/>
    <property type="project" value="UniProtKB-UniRule"/>
</dbReference>
<organism evidence="5 6">
    <name type="scientific">Berkelbacteria bacterium GW2011_GWA2_46_7</name>
    <dbReference type="NCBI Taxonomy" id="1618335"/>
    <lineage>
        <taxon>Bacteria</taxon>
        <taxon>Candidatus Berkelbacteria</taxon>
    </lineage>
</organism>
<comment type="caution">
    <text evidence="2">Lacks conserved residue(s) required for the propagation of feature annotation.</text>
</comment>
<dbReference type="PANTHER" id="PTHR10302">
    <property type="entry name" value="SINGLE-STRANDED DNA-BINDING PROTEIN"/>
    <property type="match status" value="1"/>
</dbReference>
<dbReference type="HAMAP" id="MF_00984">
    <property type="entry name" value="SSB"/>
    <property type="match status" value="1"/>
</dbReference>
<comment type="caution">
    <text evidence="5">The sequence shown here is derived from an EMBL/GenBank/DDBJ whole genome shotgun (WGS) entry which is preliminary data.</text>
</comment>